<feature type="chain" id="PRO_5013388709" description="Carbohydrate-binding protein SusD" evidence="6">
    <location>
        <begin position="23"/>
        <end position="524"/>
    </location>
</feature>
<evidence type="ECO:0000256" key="3">
    <source>
        <dbReference type="ARBA" id="ARBA00022729"/>
    </source>
</evidence>
<comment type="subcellular location">
    <subcellularLocation>
        <location evidence="1">Cell outer membrane</location>
    </subcellularLocation>
</comment>
<dbReference type="AlphaFoldDB" id="A0A1V9EER8"/>
<accession>A0A1V9EER8</accession>
<feature type="signal peptide" evidence="6">
    <location>
        <begin position="1"/>
        <end position="22"/>
    </location>
</feature>
<keyword evidence="10" id="KW-1185">Reference proteome</keyword>
<proteinExistence type="inferred from homology"/>
<dbReference type="InterPro" id="IPR033985">
    <property type="entry name" value="SusD-like_N"/>
</dbReference>
<dbReference type="InterPro" id="IPR011990">
    <property type="entry name" value="TPR-like_helical_dom_sf"/>
</dbReference>
<dbReference type="GO" id="GO:0009279">
    <property type="term" value="C:cell outer membrane"/>
    <property type="evidence" value="ECO:0007669"/>
    <property type="project" value="UniProtKB-SubCell"/>
</dbReference>
<dbReference type="PROSITE" id="PS51257">
    <property type="entry name" value="PROKAR_LIPOPROTEIN"/>
    <property type="match status" value="1"/>
</dbReference>
<evidence type="ECO:0000313" key="9">
    <source>
        <dbReference type="EMBL" id="OQP44629.1"/>
    </source>
</evidence>
<evidence type="ECO:0008006" key="11">
    <source>
        <dbReference type="Google" id="ProtNLM"/>
    </source>
</evidence>
<organism evidence="9 10">
    <name type="scientific">Niastella yeongjuensis</name>
    <dbReference type="NCBI Taxonomy" id="354355"/>
    <lineage>
        <taxon>Bacteria</taxon>
        <taxon>Pseudomonadati</taxon>
        <taxon>Bacteroidota</taxon>
        <taxon>Chitinophagia</taxon>
        <taxon>Chitinophagales</taxon>
        <taxon>Chitinophagaceae</taxon>
        <taxon>Niastella</taxon>
    </lineage>
</organism>
<feature type="domain" description="SusD-like N-terminal" evidence="8">
    <location>
        <begin position="85"/>
        <end position="225"/>
    </location>
</feature>
<evidence type="ECO:0000256" key="4">
    <source>
        <dbReference type="ARBA" id="ARBA00023136"/>
    </source>
</evidence>
<dbReference type="OrthoDB" id="5694214at2"/>
<dbReference type="Pfam" id="PF14322">
    <property type="entry name" value="SusD-like_3"/>
    <property type="match status" value="1"/>
</dbReference>
<gene>
    <name evidence="9" type="ORF">A4H97_09690</name>
</gene>
<dbReference type="InterPro" id="IPR012944">
    <property type="entry name" value="SusD_RagB_dom"/>
</dbReference>
<keyword evidence="5" id="KW-0998">Cell outer membrane</keyword>
<dbReference type="EMBL" id="LVXG01000034">
    <property type="protein sequence ID" value="OQP44629.1"/>
    <property type="molecule type" value="Genomic_DNA"/>
</dbReference>
<comment type="similarity">
    <text evidence="2">Belongs to the SusD family.</text>
</comment>
<dbReference type="STRING" id="354355.SAMN05660816_03604"/>
<reference evidence="10" key="1">
    <citation type="submission" date="2016-04" db="EMBL/GenBank/DDBJ databases">
        <authorList>
            <person name="Chen L."/>
            <person name="Zhuang W."/>
            <person name="Wang G."/>
        </authorList>
    </citation>
    <scope>NUCLEOTIDE SEQUENCE [LARGE SCALE GENOMIC DNA]</scope>
    <source>
        <strain evidence="10">17621</strain>
    </source>
</reference>
<evidence type="ECO:0000313" key="10">
    <source>
        <dbReference type="Proteomes" id="UP000192610"/>
    </source>
</evidence>
<feature type="domain" description="RagB/SusD" evidence="7">
    <location>
        <begin position="356"/>
        <end position="520"/>
    </location>
</feature>
<evidence type="ECO:0000259" key="8">
    <source>
        <dbReference type="Pfam" id="PF14322"/>
    </source>
</evidence>
<evidence type="ECO:0000256" key="2">
    <source>
        <dbReference type="ARBA" id="ARBA00006275"/>
    </source>
</evidence>
<keyword evidence="4" id="KW-0472">Membrane</keyword>
<protein>
    <recommendedName>
        <fullName evidence="11">Carbohydrate-binding protein SusD</fullName>
    </recommendedName>
</protein>
<dbReference type="Pfam" id="PF07980">
    <property type="entry name" value="SusD_RagB"/>
    <property type="match status" value="1"/>
</dbReference>
<dbReference type="RefSeq" id="WP_081202686.1">
    <property type="nucleotide sequence ID" value="NZ_FOCZ01000006.1"/>
</dbReference>
<evidence type="ECO:0000256" key="6">
    <source>
        <dbReference type="SAM" id="SignalP"/>
    </source>
</evidence>
<comment type="caution">
    <text evidence="9">The sequence shown here is derived from an EMBL/GenBank/DDBJ whole genome shotgun (WGS) entry which is preliminary data.</text>
</comment>
<evidence type="ECO:0000259" key="7">
    <source>
        <dbReference type="Pfam" id="PF07980"/>
    </source>
</evidence>
<name>A0A1V9EER8_9BACT</name>
<keyword evidence="3 6" id="KW-0732">Signal</keyword>
<dbReference type="SUPFAM" id="SSF48452">
    <property type="entry name" value="TPR-like"/>
    <property type="match status" value="1"/>
</dbReference>
<evidence type="ECO:0000256" key="1">
    <source>
        <dbReference type="ARBA" id="ARBA00004442"/>
    </source>
</evidence>
<sequence length="524" mass="57792">MKPICKNIIGIMGMTLAVSAMVACKKSFFDGTPPGQYTEVTYFKTPAEVQAATAALYGAPWFNFNCTYSMSIGDVYSGNSTGDANPAMVQFQNMNVTQSNEYLYKGWASLYSVVGQTNAIMMNLANNPHAVSLDAGTVNTAMGECYFMRAAAYFYLVRNYGAVPIVTDTNNFKVNYQLPRHMVSDVYKFIINDLKQAETRLPVKGATPGRVSAGAAKALLAKVYLTIDDFASAKTKAWELISNESTYGYGLMEKFEDLFYTRNNNNMESVWALQWTASNADGAYGTGNVTQAYCAAYGQELTGGTDGWGSFKPSIDLQRDSIAGDLRRKPTYMRANDRYPELLQARGGYLYPSCKSRTGANVKKYVVGNYEDNASTGGAYSMSTGINTYMIRYADVLLTYVEAVMGNNTSTSDPIAIAEFLRVRTRAGLAGIPITSITADDLLRERRLEFAFEGQYWYDILRLPQDKALQKLTNTERGMFEGWCGEGAVVSNKIAVTANMLLFPLPQSEIDIDPKLAETPVPYY</sequence>
<dbReference type="Proteomes" id="UP000192610">
    <property type="component" value="Unassembled WGS sequence"/>
</dbReference>
<evidence type="ECO:0000256" key="5">
    <source>
        <dbReference type="ARBA" id="ARBA00023237"/>
    </source>
</evidence>
<dbReference type="Gene3D" id="1.25.40.390">
    <property type="match status" value="1"/>
</dbReference>